<sequence>MKKHPEIRPILAKDDQEICRIIKSVGQEYGAVGEGFGPSDPEVEAMSQHYGKDGVSMYLVVAMDQHIVGGCGIAPFQGSQEICELRKLFLLPECRGLGIGKLLTNECLALAHQHGFKQCYLDTLKSMTSAISLYEKIGFRHLSSPLDGTIHGGCDVWMLIELDND</sequence>
<dbReference type="Gene3D" id="3.40.630.30">
    <property type="match status" value="1"/>
</dbReference>
<dbReference type="Proteomes" id="UP000094936">
    <property type="component" value="Unassembled WGS sequence"/>
</dbReference>
<dbReference type="GO" id="GO:0016747">
    <property type="term" value="F:acyltransferase activity, transferring groups other than amino-acyl groups"/>
    <property type="evidence" value="ECO:0007669"/>
    <property type="project" value="InterPro"/>
</dbReference>
<dbReference type="PROSITE" id="PS51186">
    <property type="entry name" value="GNAT"/>
    <property type="match status" value="1"/>
</dbReference>
<dbReference type="STRING" id="1080227.A8L45_22550"/>
<dbReference type="EMBL" id="LYBM01000075">
    <property type="protein sequence ID" value="ODA29215.1"/>
    <property type="molecule type" value="Genomic_DNA"/>
</dbReference>
<dbReference type="PANTHER" id="PTHR43305">
    <property type="entry name" value="FAMILY N-ACETYLTRANSFERASE, PUTATIVE (AFU_ORTHOLOGUE AFUA_2G01380)-RELATED"/>
    <property type="match status" value="1"/>
</dbReference>
<name>A0A1C3E7I8_9GAMM</name>
<dbReference type="CDD" id="cd04301">
    <property type="entry name" value="NAT_SF"/>
    <property type="match status" value="1"/>
</dbReference>
<protein>
    <submittedName>
        <fullName evidence="2">Acetyltransferase</fullName>
    </submittedName>
</protein>
<comment type="caution">
    <text evidence="2">The sequence shown here is derived from an EMBL/GenBank/DDBJ whole genome shotgun (WGS) entry which is preliminary data.</text>
</comment>
<evidence type="ECO:0000313" key="3">
    <source>
        <dbReference type="Proteomes" id="UP000094936"/>
    </source>
</evidence>
<keyword evidence="3" id="KW-1185">Reference proteome</keyword>
<reference evidence="2 3" key="1">
    <citation type="submission" date="2016-05" db="EMBL/GenBank/DDBJ databases">
        <title>Genomic Taxonomy of the Vibrionaceae.</title>
        <authorList>
            <person name="Gomez-Gil B."/>
            <person name="Enciso-Ibarra J."/>
        </authorList>
    </citation>
    <scope>NUCLEOTIDE SEQUENCE [LARGE SCALE GENOMIC DNA]</scope>
    <source>
        <strain evidence="2 3">CAIM 1920</strain>
    </source>
</reference>
<dbReference type="InterPro" id="IPR052777">
    <property type="entry name" value="Acetyltransferase_Enz"/>
</dbReference>
<dbReference type="PANTHER" id="PTHR43305:SF1">
    <property type="entry name" value="FAMILY N-ACETYLTRANSFERASE, PUTATIVE (AFU_ORTHOLOGUE AFUA_2G01380)-RELATED"/>
    <property type="match status" value="1"/>
</dbReference>
<dbReference type="SUPFAM" id="SSF55729">
    <property type="entry name" value="Acyl-CoA N-acyltransferases (Nat)"/>
    <property type="match status" value="1"/>
</dbReference>
<dbReference type="Pfam" id="PF00583">
    <property type="entry name" value="Acetyltransf_1"/>
    <property type="match status" value="1"/>
</dbReference>
<organism evidence="2 3">
    <name type="scientific">Veronia pacifica</name>
    <dbReference type="NCBI Taxonomy" id="1080227"/>
    <lineage>
        <taxon>Bacteria</taxon>
        <taxon>Pseudomonadati</taxon>
        <taxon>Pseudomonadota</taxon>
        <taxon>Gammaproteobacteria</taxon>
        <taxon>Vibrionales</taxon>
        <taxon>Vibrionaceae</taxon>
        <taxon>Veronia</taxon>
    </lineage>
</organism>
<proteinExistence type="predicted"/>
<accession>A0A1C3E7I8</accession>
<dbReference type="OrthoDB" id="5419426at2"/>
<evidence type="ECO:0000313" key="2">
    <source>
        <dbReference type="EMBL" id="ODA29215.1"/>
    </source>
</evidence>
<dbReference type="InterPro" id="IPR016181">
    <property type="entry name" value="Acyl_CoA_acyltransferase"/>
</dbReference>
<dbReference type="AlphaFoldDB" id="A0A1C3E7I8"/>
<dbReference type="RefSeq" id="WP_068905599.1">
    <property type="nucleotide sequence ID" value="NZ_JBHUIF010000002.1"/>
</dbReference>
<dbReference type="InterPro" id="IPR000182">
    <property type="entry name" value="GNAT_dom"/>
</dbReference>
<feature type="domain" description="N-acetyltransferase" evidence="1">
    <location>
        <begin position="5"/>
        <end position="163"/>
    </location>
</feature>
<evidence type="ECO:0000259" key="1">
    <source>
        <dbReference type="PROSITE" id="PS51186"/>
    </source>
</evidence>
<keyword evidence="2" id="KW-0808">Transferase</keyword>
<gene>
    <name evidence="2" type="ORF">A8L45_22550</name>
</gene>